<dbReference type="RefSeq" id="XP_012409615.2">
    <property type="nucleotide sequence ID" value="XM_012554161.2"/>
</dbReference>
<dbReference type="STRING" id="127582.A0A2Y9FV20"/>
<evidence type="ECO:0000256" key="1">
    <source>
        <dbReference type="ARBA" id="ARBA00004141"/>
    </source>
</evidence>
<dbReference type="AlphaFoldDB" id="A0A2Y9FV20"/>
<dbReference type="GO" id="GO:0016020">
    <property type="term" value="C:membrane"/>
    <property type="evidence" value="ECO:0007669"/>
    <property type="project" value="UniProtKB-SubCell"/>
</dbReference>
<feature type="transmembrane region" description="Helical" evidence="6">
    <location>
        <begin position="62"/>
        <end position="83"/>
    </location>
</feature>
<dbReference type="PANTHER" id="PTHR22776:SF43">
    <property type="entry name" value="CKLF-LIKE MARVEL TRANSMEMBRANE DOMAIN-CONTAINING PROTEIN 1"/>
    <property type="match status" value="1"/>
</dbReference>
<dbReference type="CTD" id="113540"/>
<evidence type="ECO:0000313" key="8">
    <source>
        <dbReference type="Proteomes" id="UP000248480"/>
    </source>
</evidence>
<dbReference type="PROSITE" id="PS51225">
    <property type="entry name" value="MARVEL"/>
    <property type="match status" value="1"/>
</dbReference>
<dbReference type="GeneID" id="101356944"/>
<dbReference type="InterPro" id="IPR050578">
    <property type="entry name" value="MARVEL-CKLF_proteins"/>
</dbReference>
<reference evidence="9" key="1">
    <citation type="submission" date="2025-08" db="UniProtKB">
        <authorList>
            <consortium name="RefSeq"/>
        </authorList>
    </citation>
    <scope>IDENTIFICATION</scope>
</reference>
<name>A0A2Y9FV20_TRIMA</name>
<keyword evidence="2 5" id="KW-0812">Transmembrane</keyword>
<dbReference type="InParanoid" id="A0A2Y9FV20"/>
<dbReference type="InterPro" id="IPR008253">
    <property type="entry name" value="Marvel"/>
</dbReference>
<comment type="subcellular location">
    <subcellularLocation>
        <location evidence="1">Membrane</location>
        <topology evidence="1">Multi-pass membrane protein</topology>
    </subcellularLocation>
</comment>
<feature type="transmembrane region" description="Helical" evidence="6">
    <location>
        <begin position="123"/>
        <end position="146"/>
    </location>
</feature>
<dbReference type="Proteomes" id="UP000248480">
    <property type="component" value="Unplaced"/>
</dbReference>
<organism evidence="8 9">
    <name type="scientific">Trichechus manatus latirostris</name>
    <name type="common">Florida manatee</name>
    <dbReference type="NCBI Taxonomy" id="127582"/>
    <lineage>
        <taxon>Eukaryota</taxon>
        <taxon>Metazoa</taxon>
        <taxon>Chordata</taxon>
        <taxon>Craniata</taxon>
        <taxon>Vertebrata</taxon>
        <taxon>Euteleostomi</taxon>
        <taxon>Mammalia</taxon>
        <taxon>Eutheria</taxon>
        <taxon>Afrotheria</taxon>
        <taxon>Sirenia</taxon>
        <taxon>Trichechidae</taxon>
        <taxon>Trichechus</taxon>
    </lineage>
</organism>
<keyword evidence="4 5" id="KW-0472">Membrane</keyword>
<feature type="domain" description="MARVEL" evidence="7">
    <location>
        <begin position="30"/>
        <end position="151"/>
    </location>
</feature>
<evidence type="ECO:0000313" key="9">
    <source>
        <dbReference type="RefSeq" id="XP_012409615.2"/>
    </source>
</evidence>
<evidence type="ECO:0000256" key="5">
    <source>
        <dbReference type="PROSITE-ProRule" id="PRU00581"/>
    </source>
</evidence>
<evidence type="ECO:0000256" key="2">
    <source>
        <dbReference type="ARBA" id="ARBA00022692"/>
    </source>
</evidence>
<dbReference type="FunCoup" id="A0A2Y9FV20">
    <property type="interactions" value="1"/>
</dbReference>
<dbReference type="KEGG" id="tmu:101356944"/>
<evidence type="ECO:0000256" key="3">
    <source>
        <dbReference type="ARBA" id="ARBA00022989"/>
    </source>
</evidence>
<proteinExistence type="predicted"/>
<keyword evidence="8" id="KW-1185">Reference proteome</keyword>
<sequence>MTKKMKNAAKKRAEGRAKVPHRYRDSIKRFFFSPTGMLKILRLGIIIGALACFIHVQAHESFIAITVLETCIVIFFILTYMIALHHLLTCLHWPLLDLINSIITAVFLFIVAILAMQEKNRRKLFYTGGCLCLAAAIVCLFDAFVVTKRMRTAVKSFLQIKVDRKGSLARNWHPHGGRGGGTRREPPRGRWWAWRIMG</sequence>
<evidence type="ECO:0000256" key="4">
    <source>
        <dbReference type="ARBA" id="ARBA00023136"/>
    </source>
</evidence>
<protein>
    <submittedName>
        <fullName evidence="9">CKLF-like MARVEL transmembrane domain-containing protein 1</fullName>
    </submittedName>
</protein>
<feature type="transmembrane region" description="Helical" evidence="6">
    <location>
        <begin position="30"/>
        <end position="56"/>
    </location>
</feature>
<evidence type="ECO:0000256" key="6">
    <source>
        <dbReference type="SAM" id="Phobius"/>
    </source>
</evidence>
<dbReference type="Pfam" id="PF01284">
    <property type="entry name" value="MARVEL"/>
    <property type="match status" value="1"/>
</dbReference>
<dbReference type="PANTHER" id="PTHR22776">
    <property type="entry name" value="MARVEL-CONTAINING POTENTIAL LIPID RAFT-ASSOCIATED PROTEIN"/>
    <property type="match status" value="1"/>
</dbReference>
<gene>
    <name evidence="9" type="primary">CMTM1</name>
</gene>
<keyword evidence="3 6" id="KW-1133">Transmembrane helix</keyword>
<feature type="transmembrane region" description="Helical" evidence="6">
    <location>
        <begin position="95"/>
        <end position="117"/>
    </location>
</feature>
<evidence type="ECO:0000259" key="7">
    <source>
        <dbReference type="PROSITE" id="PS51225"/>
    </source>
</evidence>
<accession>A0A2Y9FV20</accession>